<dbReference type="GO" id="GO:0008168">
    <property type="term" value="F:methyltransferase activity"/>
    <property type="evidence" value="ECO:0007669"/>
    <property type="project" value="UniProtKB-KW"/>
</dbReference>
<accession>A0A4D9DMK6</accession>
<dbReference type="AlphaFoldDB" id="A0A4D9DMK6"/>
<organism evidence="1 2">
    <name type="scientific">Platysternon megacephalum</name>
    <name type="common">big-headed turtle</name>
    <dbReference type="NCBI Taxonomy" id="55544"/>
    <lineage>
        <taxon>Eukaryota</taxon>
        <taxon>Metazoa</taxon>
        <taxon>Chordata</taxon>
        <taxon>Craniata</taxon>
        <taxon>Vertebrata</taxon>
        <taxon>Euteleostomi</taxon>
        <taxon>Archelosauria</taxon>
        <taxon>Testudinata</taxon>
        <taxon>Testudines</taxon>
        <taxon>Cryptodira</taxon>
        <taxon>Durocryptodira</taxon>
        <taxon>Testudinoidea</taxon>
        <taxon>Platysternidae</taxon>
        <taxon>Platysternon</taxon>
    </lineage>
</organism>
<proteinExistence type="predicted"/>
<dbReference type="EMBL" id="QXTE01000758">
    <property type="protein sequence ID" value="TFJ96162.1"/>
    <property type="molecule type" value="Genomic_DNA"/>
</dbReference>
<evidence type="ECO:0000313" key="1">
    <source>
        <dbReference type="EMBL" id="TFJ96162.1"/>
    </source>
</evidence>
<comment type="caution">
    <text evidence="1">The sequence shown here is derived from an EMBL/GenBank/DDBJ whole genome shotgun (WGS) entry which is preliminary data.</text>
</comment>
<keyword evidence="1" id="KW-0489">Methyltransferase</keyword>
<dbReference type="GO" id="GO:0032259">
    <property type="term" value="P:methylation"/>
    <property type="evidence" value="ECO:0007669"/>
    <property type="project" value="UniProtKB-KW"/>
</dbReference>
<name>A0A4D9DMK6_9SAUR</name>
<dbReference type="Proteomes" id="UP000297703">
    <property type="component" value="Unassembled WGS sequence"/>
</dbReference>
<reference evidence="1 2" key="2">
    <citation type="submission" date="2019-04" db="EMBL/GenBank/DDBJ databases">
        <title>The genome sequence of big-headed turtle.</title>
        <authorList>
            <person name="Gong S."/>
        </authorList>
    </citation>
    <scope>NUCLEOTIDE SEQUENCE [LARGE SCALE GENOMIC DNA]</scope>
    <source>
        <strain evidence="1">DO16091913</strain>
        <tissue evidence="1">Muscle</tissue>
    </source>
</reference>
<keyword evidence="2" id="KW-1185">Reference proteome</keyword>
<keyword evidence="1" id="KW-0808">Transferase</keyword>
<protein>
    <submittedName>
        <fullName evidence="1">DNA methyltransferase</fullName>
    </submittedName>
</protein>
<gene>
    <name evidence="1" type="ORF">DR999_PMT22070</name>
</gene>
<reference evidence="1 2" key="1">
    <citation type="submission" date="2019-04" db="EMBL/GenBank/DDBJ databases">
        <title>Draft genome of the big-headed turtle Platysternon megacephalum.</title>
        <authorList>
            <person name="Gong S."/>
        </authorList>
    </citation>
    <scope>NUCLEOTIDE SEQUENCE [LARGE SCALE GENOMIC DNA]</scope>
    <source>
        <strain evidence="1">DO16091913</strain>
        <tissue evidence="1">Muscle</tissue>
    </source>
</reference>
<sequence length="238" mass="26751">MIRPLSLPQGVLILLRDALLHIATLLSFREPLTIANLLRHRDRLQGLDEASYDLRACLKRAVEEFSKEPPAVQANARLSIQCAGRALEFLSGQGDCEISVYLLHHRVWYSAEARTAELYLARLAVHPEPLSVDELLRVRRRLQAWGALTEELRGCLDFAVQKFAEEPLCVQDDARMVVDCAGRALSFSAGAGGNQINVYDDRDGRVHYRIRASGLWAHTARFLNGNQPHHALNVGPRW</sequence>
<dbReference type="OrthoDB" id="9420366at2759"/>
<evidence type="ECO:0000313" key="2">
    <source>
        <dbReference type="Proteomes" id="UP000297703"/>
    </source>
</evidence>